<evidence type="ECO:0000313" key="7">
    <source>
        <dbReference type="EMBL" id="MBA2894231.1"/>
    </source>
</evidence>
<feature type="transmembrane region" description="Helical" evidence="5">
    <location>
        <begin position="365"/>
        <end position="384"/>
    </location>
</feature>
<evidence type="ECO:0000256" key="2">
    <source>
        <dbReference type="ARBA" id="ARBA00022692"/>
    </source>
</evidence>
<name>A0A7W0CN40_9ACTN</name>
<feature type="transmembrane region" description="Helical" evidence="5">
    <location>
        <begin position="263"/>
        <end position="285"/>
    </location>
</feature>
<evidence type="ECO:0000256" key="1">
    <source>
        <dbReference type="ARBA" id="ARBA00004651"/>
    </source>
</evidence>
<protein>
    <recommendedName>
        <fullName evidence="6">Major facilitator superfamily (MFS) profile domain-containing protein</fullName>
    </recommendedName>
</protein>
<dbReference type="RefSeq" id="WP_181612944.1">
    <property type="nucleotide sequence ID" value="NZ_BAABAM010000005.1"/>
</dbReference>
<dbReference type="PROSITE" id="PS00216">
    <property type="entry name" value="SUGAR_TRANSPORT_1"/>
    <property type="match status" value="1"/>
</dbReference>
<evidence type="ECO:0000313" key="8">
    <source>
        <dbReference type="Proteomes" id="UP000530928"/>
    </source>
</evidence>
<dbReference type="Pfam" id="PF07690">
    <property type="entry name" value="MFS_1"/>
    <property type="match status" value="1"/>
</dbReference>
<dbReference type="Proteomes" id="UP000530928">
    <property type="component" value="Unassembled WGS sequence"/>
</dbReference>
<dbReference type="InterPro" id="IPR005829">
    <property type="entry name" value="Sugar_transporter_CS"/>
</dbReference>
<dbReference type="InterPro" id="IPR011701">
    <property type="entry name" value="MFS"/>
</dbReference>
<feature type="transmembrane region" description="Helical" evidence="5">
    <location>
        <begin position="137"/>
        <end position="158"/>
    </location>
</feature>
<dbReference type="InterPro" id="IPR053160">
    <property type="entry name" value="MFS_DHA3_Transporter"/>
</dbReference>
<comment type="caution">
    <text evidence="7">The sequence shown here is derived from an EMBL/GenBank/DDBJ whole genome shotgun (WGS) entry which is preliminary data.</text>
</comment>
<reference evidence="7 8" key="1">
    <citation type="submission" date="2020-07" db="EMBL/GenBank/DDBJ databases">
        <title>Genomic Encyclopedia of Type Strains, Phase IV (KMG-IV): sequencing the most valuable type-strain genomes for metagenomic binning, comparative biology and taxonomic classification.</title>
        <authorList>
            <person name="Goeker M."/>
        </authorList>
    </citation>
    <scope>NUCLEOTIDE SEQUENCE [LARGE SCALE GENOMIC DNA]</scope>
    <source>
        <strain evidence="7 8">DSM 45533</strain>
    </source>
</reference>
<feature type="transmembrane region" description="Helical" evidence="5">
    <location>
        <begin position="297"/>
        <end position="321"/>
    </location>
</feature>
<dbReference type="EMBL" id="JACDUR010000005">
    <property type="protein sequence ID" value="MBA2894231.1"/>
    <property type="molecule type" value="Genomic_DNA"/>
</dbReference>
<dbReference type="PANTHER" id="PTHR23530">
    <property type="entry name" value="TRANSPORT PROTEIN-RELATED"/>
    <property type="match status" value="1"/>
</dbReference>
<comment type="subcellular location">
    <subcellularLocation>
        <location evidence="1">Cell membrane</location>
        <topology evidence="1">Multi-pass membrane protein</topology>
    </subcellularLocation>
</comment>
<feature type="transmembrane region" description="Helical" evidence="5">
    <location>
        <begin position="39"/>
        <end position="57"/>
    </location>
</feature>
<accession>A0A7W0CN40</accession>
<evidence type="ECO:0000259" key="6">
    <source>
        <dbReference type="PROSITE" id="PS50850"/>
    </source>
</evidence>
<organism evidence="7 8">
    <name type="scientific">Nonomuraea soli</name>
    <dbReference type="NCBI Taxonomy" id="1032476"/>
    <lineage>
        <taxon>Bacteria</taxon>
        <taxon>Bacillati</taxon>
        <taxon>Actinomycetota</taxon>
        <taxon>Actinomycetes</taxon>
        <taxon>Streptosporangiales</taxon>
        <taxon>Streptosporangiaceae</taxon>
        <taxon>Nonomuraea</taxon>
    </lineage>
</organism>
<gene>
    <name evidence="7" type="ORF">HNR30_005592</name>
</gene>
<dbReference type="InterPro" id="IPR036259">
    <property type="entry name" value="MFS_trans_sf"/>
</dbReference>
<feature type="domain" description="Major facilitator superfamily (MFS) profile" evidence="6">
    <location>
        <begin position="7"/>
        <end position="414"/>
    </location>
</feature>
<evidence type="ECO:0000256" key="3">
    <source>
        <dbReference type="ARBA" id="ARBA00022989"/>
    </source>
</evidence>
<feature type="transmembrane region" description="Helical" evidence="5">
    <location>
        <begin position="390"/>
        <end position="407"/>
    </location>
</feature>
<keyword evidence="3 5" id="KW-1133">Transmembrane helix</keyword>
<keyword evidence="8" id="KW-1185">Reference proteome</keyword>
<dbReference type="GO" id="GO:0022857">
    <property type="term" value="F:transmembrane transporter activity"/>
    <property type="evidence" value="ECO:0007669"/>
    <property type="project" value="InterPro"/>
</dbReference>
<dbReference type="PROSITE" id="PS50850">
    <property type="entry name" value="MFS"/>
    <property type="match status" value="1"/>
</dbReference>
<evidence type="ECO:0000256" key="5">
    <source>
        <dbReference type="SAM" id="Phobius"/>
    </source>
</evidence>
<dbReference type="PANTHER" id="PTHR23530:SF1">
    <property type="entry name" value="PERMEASE, MAJOR FACILITATOR SUPERFAMILY-RELATED"/>
    <property type="match status" value="1"/>
</dbReference>
<evidence type="ECO:0000256" key="4">
    <source>
        <dbReference type="ARBA" id="ARBA00023136"/>
    </source>
</evidence>
<dbReference type="Gene3D" id="1.20.1250.20">
    <property type="entry name" value="MFS general substrate transporter like domains"/>
    <property type="match status" value="1"/>
</dbReference>
<proteinExistence type="predicted"/>
<dbReference type="GO" id="GO:0005886">
    <property type="term" value="C:plasma membrane"/>
    <property type="evidence" value="ECO:0007669"/>
    <property type="project" value="UniProtKB-SubCell"/>
</dbReference>
<feature type="transmembrane region" description="Helical" evidence="5">
    <location>
        <begin position="327"/>
        <end position="344"/>
    </location>
</feature>
<feature type="transmembrane region" description="Helical" evidence="5">
    <location>
        <begin position="170"/>
        <end position="192"/>
    </location>
</feature>
<sequence>MITPESARRRFALVSFLMWLPAALMIPSMVLLMSERGLGLAEVGLVMTVYSVVTLSLELPTGGLSDVIGRRNVLIASAAIMAVGLLTLAFATTIWLFVLSAALKGVARALSSGPAEAWYVDTLHAARGSSADLKPGLSLGASMGSLSLGLGVLVGGFAPLAVPGGTIEPLAVPPLLAAVAAVGQLVVTVFAMPEPPHGRRGLGGVLREVPLTIVSGVRLAFGGSLLRRLTLFAVADGIALVSVELLTPGRLASLAGGTELGATAYALVAALGFFGSSAGSALAPWAARVLGGGRRGAVASVAVVALAIAALSATAGLAGAAGMVSAAGAYVVMFAGLAVAGLFFQEMTHNAVTSAQRTTVTSISSLALQAGGGLANLLLGAMAAAYGVSVAWALSAGVVTLSLLLFVRMPKPPAPATAEQDSVRMVG</sequence>
<keyword evidence="2 5" id="KW-0812">Transmembrane</keyword>
<keyword evidence="4 5" id="KW-0472">Membrane</keyword>
<feature type="transmembrane region" description="Helical" evidence="5">
    <location>
        <begin position="73"/>
        <end position="98"/>
    </location>
</feature>
<dbReference type="AlphaFoldDB" id="A0A7W0CN40"/>
<feature type="transmembrane region" description="Helical" evidence="5">
    <location>
        <begin position="12"/>
        <end position="32"/>
    </location>
</feature>
<dbReference type="InterPro" id="IPR020846">
    <property type="entry name" value="MFS_dom"/>
</dbReference>
<dbReference type="SUPFAM" id="SSF103473">
    <property type="entry name" value="MFS general substrate transporter"/>
    <property type="match status" value="1"/>
</dbReference>